<gene>
    <name evidence="2" type="ORF">UW47_C0008G0034</name>
</gene>
<evidence type="ECO:0000256" key="1">
    <source>
        <dbReference type="SAM" id="Phobius"/>
    </source>
</evidence>
<sequence>MRTSHWLLFLIAIPFILLFAFSLFNAMVRDVFNYVSHLDLGMAYTSCCGGLFTVWFLLLAVWLMINRLRHL</sequence>
<accession>A0A837IJT8</accession>
<protein>
    <submittedName>
        <fullName evidence="2">Uncharacterized protein</fullName>
    </submittedName>
</protein>
<keyword evidence="1" id="KW-1133">Transmembrane helix</keyword>
<organism evidence="2 3">
    <name type="scientific">Candidatus Woesebacteria bacterium GW2011_GWA1_44_23</name>
    <dbReference type="NCBI Taxonomy" id="1618558"/>
    <lineage>
        <taxon>Bacteria</taxon>
        <taxon>Candidatus Woeseibacteriota</taxon>
    </lineage>
</organism>
<dbReference type="EMBL" id="LCIL01000008">
    <property type="protein sequence ID" value="KKT54235.1"/>
    <property type="molecule type" value="Genomic_DNA"/>
</dbReference>
<reference evidence="2 3" key="1">
    <citation type="journal article" date="2015" name="Nature">
        <title>rRNA introns, odd ribosomes, and small enigmatic genomes across a large radiation of phyla.</title>
        <authorList>
            <person name="Brown C.T."/>
            <person name="Hug L.A."/>
            <person name="Thomas B.C."/>
            <person name="Sharon I."/>
            <person name="Castelle C.J."/>
            <person name="Singh A."/>
            <person name="Wilkins M.J."/>
            <person name="Williams K.H."/>
            <person name="Banfield J.F."/>
        </authorList>
    </citation>
    <scope>NUCLEOTIDE SEQUENCE [LARGE SCALE GENOMIC DNA]</scope>
</reference>
<dbReference type="Proteomes" id="UP000034525">
    <property type="component" value="Unassembled WGS sequence"/>
</dbReference>
<dbReference type="AlphaFoldDB" id="A0A837IJT8"/>
<proteinExistence type="predicted"/>
<keyword evidence="1" id="KW-0472">Membrane</keyword>
<evidence type="ECO:0000313" key="2">
    <source>
        <dbReference type="EMBL" id="KKT54235.1"/>
    </source>
</evidence>
<evidence type="ECO:0000313" key="3">
    <source>
        <dbReference type="Proteomes" id="UP000034525"/>
    </source>
</evidence>
<name>A0A837IJT8_9BACT</name>
<keyword evidence="1" id="KW-0812">Transmembrane</keyword>
<feature type="transmembrane region" description="Helical" evidence="1">
    <location>
        <begin position="40"/>
        <end position="65"/>
    </location>
</feature>
<feature type="transmembrane region" description="Helical" evidence="1">
    <location>
        <begin position="7"/>
        <end position="28"/>
    </location>
</feature>
<comment type="caution">
    <text evidence="2">The sequence shown here is derived from an EMBL/GenBank/DDBJ whole genome shotgun (WGS) entry which is preliminary data.</text>
</comment>